<proteinExistence type="predicted"/>
<dbReference type="EMBL" id="JADGJH010000535">
    <property type="protein sequence ID" value="KAJ3126915.1"/>
    <property type="molecule type" value="Genomic_DNA"/>
</dbReference>
<dbReference type="AlphaFoldDB" id="A0AAD5XJ17"/>
<evidence type="ECO:0000313" key="4">
    <source>
        <dbReference type="Proteomes" id="UP001211907"/>
    </source>
</evidence>
<evidence type="ECO:0000256" key="1">
    <source>
        <dbReference type="SAM" id="MobiDB-lite"/>
    </source>
</evidence>
<feature type="signal peptide" evidence="2">
    <location>
        <begin position="1"/>
        <end position="20"/>
    </location>
</feature>
<gene>
    <name evidence="3" type="ORF">HK100_010015</name>
</gene>
<keyword evidence="2" id="KW-0732">Signal</keyword>
<evidence type="ECO:0000313" key="3">
    <source>
        <dbReference type="EMBL" id="KAJ3126915.1"/>
    </source>
</evidence>
<feature type="chain" id="PRO_5042245305" description="FAS1 domain-containing protein" evidence="2">
    <location>
        <begin position="21"/>
        <end position="280"/>
    </location>
</feature>
<sequence>MKLQVGLLATLFLFATSTYAFTDGRLLLSYFCAAPNGKLPYSLGGVLKQTVFNMDIPLAFNANATANIQNVPQGPTVNGVTTPDTAYMLASIHSTLNSIEPLQNTVQLTTTVPLQAGVPMPLLISSGNVNNNVDGLLIFAELSTGQRVGTFTDAGGIFAAFPECGNNINGTSLGDVVAVHGLAVQGGSFGFHCTQWTVGSTAAATNCTVTCATGVVNFAGVFTTTAVTATTVATTTVVAVLTASAIPAVSATTTAATGTKATPKTSKSTAKPSESKTHKN</sequence>
<keyword evidence="4" id="KW-1185">Reference proteome</keyword>
<feature type="region of interest" description="Disordered" evidence="1">
    <location>
        <begin position="256"/>
        <end position="280"/>
    </location>
</feature>
<evidence type="ECO:0008006" key="5">
    <source>
        <dbReference type="Google" id="ProtNLM"/>
    </source>
</evidence>
<feature type="compositionally biased region" description="Low complexity" evidence="1">
    <location>
        <begin position="256"/>
        <end position="272"/>
    </location>
</feature>
<organism evidence="3 4">
    <name type="scientific">Physocladia obscura</name>
    <dbReference type="NCBI Taxonomy" id="109957"/>
    <lineage>
        <taxon>Eukaryota</taxon>
        <taxon>Fungi</taxon>
        <taxon>Fungi incertae sedis</taxon>
        <taxon>Chytridiomycota</taxon>
        <taxon>Chytridiomycota incertae sedis</taxon>
        <taxon>Chytridiomycetes</taxon>
        <taxon>Chytridiales</taxon>
        <taxon>Chytriomycetaceae</taxon>
        <taxon>Physocladia</taxon>
    </lineage>
</organism>
<accession>A0AAD5XJ17</accession>
<protein>
    <recommendedName>
        <fullName evidence="5">FAS1 domain-containing protein</fullName>
    </recommendedName>
</protein>
<evidence type="ECO:0000256" key="2">
    <source>
        <dbReference type="SAM" id="SignalP"/>
    </source>
</evidence>
<name>A0AAD5XJ17_9FUNG</name>
<comment type="caution">
    <text evidence="3">The sequence shown here is derived from an EMBL/GenBank/DDBJ whole genome shotgun (WGS) entry which is preliminary data.</text>
</comment>
<reference evidence="3" key="1">
    <citation type="submission" date="2020-05" db="EMBL/GenBank/DDBJ databases">
        <title>Phylogenomic resolution of chytrid fungi.</title>
        <authorList>
            <person name="Stajich J.E."/>
            <person name="Amses K."/>
            <person name="Simmons R."/>
            <person name="Seto K."/>
            <person name="Myers J."/>
            <person name="Bonds A."/>
            <person name="Quandt C.A."/>
            <person name="Barry K."/>
            <person name="Liu P."/>
            <person name="Grigoriev I."/>
            <person name="Longcore J.E."/>
            <person name="James T.Y."/>
        </authorList>
    </citation>
    <scope>NUCLEOTIDE SEQUENCE</scope>
    <source>
        <strain evidence="3">JEL0513</strain>
    </source>
</reference>
<dbReference type="Proteomes" id="UP001211907">
    <property type="component" value="Unassembled WGS sequence"/>
</dbReference>